<dbReference type="KEGG" id="aalt:CC77DRAFT_1021579"/>
<dbReference type="Proteomes" id="UP000291422">
    <property type="component" value="Unassembled WGS sequence"/>
</dbReference>
<name>A0A177DJD3_ALTAL</name>
<accession>A0A177DJD3</accession>
<dbReference type="SUPFAM" id="SSF54427">
    <property type="entry name" value="NTF2-like"/>
    <property type="match status" value="1"/>
</dbReference>
<dbReference type="EMBL" id="PDXD01000025">
    <property type="protein sequence ID" value="RYN72636.1"/>
    <property type="molecule type" value="Genomic_DNA"/>
</dbReference>
<dbReference type="Pfam" id="PF13577">
    <property type="entry name" value="SnoaL_4"/>
    <property type="match status" value="1"/>
</dbReference>
<gene>
    <name evidence="3" type="ORF">AA0117_g8458</name>
    <name evidence="2" type="ORF">CC77DRAFT_1021579</name>
</gene>
<evidence type="ECO:0000313" key="4">
    <source>
        <dbReference type="Proteomes" id="UP000077248"/>
    </source>
</evidence>
<reference evidence="2 4" key="1">
    <citation type="submission" date="2016-05" db="EMBL/GenBank/DDBJ databases">
        <title>Comparative analysis of secretome profiles of manganese(II)-oxidizing ascomycete fungi.</title>
        <authorList>
            <consortium name="DOE Joint Genome Institute"/>
            <person name="Zeiner C.A."/>
            <person name="Purvine S.O."/>
            <person name="Zink E.M."/>
            <person name="Wu S."/>
            <person name="Pasa-Tolic L."/>
            <person name="Chaput D.L."/>
            <person name="Haridas S."/>
            <person name="Grigoriev I.V."/>
            <person name="Santelli C.M."/>
            <person name="Hansel C.M."/>
        </authorList>
    </citation>
    <scope>NUCLEOTIDE SEQUENCE [LARGE SCALE GENOMIC DNA]</scope>
    <source>
        <strain evidence="2 4">SRC1lrK2f</strain>
    </source>
</reference>
<evidence type="ECO:0000313" key="3">
    <source>
        <dbReference type="EMBL" id="RYN72636.1"/>
    </source>
</evidence>
<dbReference type="InterPro" id="IPR037401">
    <property type="entry name" value="SnoaL-like"/>
</dbReference>
<feature type="domain" description="SnoaL-like" evidence="1">
    <location>
        <begin position="34"/>
        <end position="126"/>
    </location>
</feature>
<evidence type="ECO:0000313" key="5">
    <source>
        <dbReference type="Proteomes" id="UP000291422"/>
    </source>
</evidence>
<keyword evidence="4" id="KW-1185">Reference proteome</keyword>
<dbReference type="RefSeq" id="XP_018384889.1">
    <property type="nucleotide sequence ID" value="XM_018525289.1"/>
</dbReference>
<organism evidence="2 4">
    <name type="scientific">Alternaria alternata</name>
    <name type="common">Alternaria rot fungus</name>
    <name type="synonym">Torula alternata</name>
    <dbReference type="NCBI Taxonomy" id="5599"/>
    <lineage>
        <taxon>Eukaryota</taxon>
        <taxon>Fungi</taxon>
        <taxon>Dikarya</taxon>
        <taxon>Ascomycota</taxon>
        <taxon>Pezizomycotina</taxon>
        <taxon>Dothideomycetes</taxon>
        <taxon>Pleosporomycetidae</taxon>
        <taxon>Pleosporales</taxon>
        <taxon>Pleosporineae</taxon>
        <taxon>Pleosporaceae</taxon>
        <taxon>Alternaria</taxon>
        <taxon>Alternaria sect. Alternaria</taxon>
        <taxon>Alternaria alternata complex</taxon>
    </lineage>
</organism>
<sequence length="246" mass="28096">MPHPSLEYTTVQPALDTYPKNATRNNANGTDTDVLERLKIREICEGWGMYRDAAEWQNYSSMFHPGAYITTSWTQGRLDDFIASSKEGFEKQTPHGPFPYILHRICGQTVDIQGDRAISKMKVTITCRIMLDDVEMDNEADTRFFFFLSKHGQGRWGVNFMTLLFDKDKMVPVVPGKAFDIPENEAKQYPSGYRYLAWAESKAGRPPKMDLNAHGPERDILYAKCKTWLEGGEVKPNLTGHDVVQY</sequence>
<dbReference type="Gene3D" id="3.10.450.50">
    <property type="match status" value="1"/>
</dbReference>
<evidence type="ECO:0000313" key="2">
    <source>
        <dbReference type="EMBL" id="OAG19468.1"/>
    </source>
</evidence>
<reference evidence="3" key="3">
    <citation type="journal article" date="2019" name="J. ISSAAS">
        <title>Genomics, evolutionary history and diagnostics of the Alternaria alternata species group including apple and Asian pear pathotypes.</title>
        <authorList>
            <person name="Armitage A.D."/>
            <person name="Cockerton H.M."/>
            <person name="Sreenivasaprasad S."/>
            <person name="Woodhall J."/>
            <person name="Lane C."/>
            <person name="Harrison R.J."/>
            <person name="Clarkson J.P."/>
        </authorList>
    </citation>
    <scope>NUCLEOTIDE SEQUENCE</scope>
    <source>
        <strain evidence="3">FERA 1177</strain>
    </source>
</reference>
<proteinExistence type="predicted"/>
<dbReference type="VEuPathDB" id="FungiDB:CC77DRAFT_1021579"/>
<evidence type="ECO:0000259" key="1">
    <source>
        <dbReference type="Pfam" id="PF13577"/>
    </source>
</evidence>
<dbReference type="AlphaFoldDB" id="A0A177DJD3"/>
<dbReference type="Proteomes" id="UP000077248">
    <property type="component" value="Unassembled WGS sequence"/>
</dbReference>
<reference evidence="5" key="2">
    <citation type="journal article" date="2019" name="bioRxiv">
        <title>Genomics, evolutionary history and diagnostics of the Alternaria alternata species group including apple and Asian pear pathotypes.</title>
        <authorList>
            <person name="Armitage A.D."/>
            <person name="Cockerton H.M."/>
            <person name="Sreenivasaprasad S."/>
            <person name="Woodhall J.W."/>
            <person name="Lane C.R."/>
            <person name="Harrison R.J."/>
            <person name="Clarkson J.P."/>
        </authorList>
    </citation>
    <scope>NUCLEOTIDE SEQUENCE [LARGE SCALE GENOMIC DNA]</scope>
    <source>
        <strain evidence="5">FERA 1177</strain>
    </source>
</reference>
<dbReference type="EMBL" id="KV441481">
    <property type="protein sequence ID" value="OAG19468.1"/>
    <property type="molecule type" value="Genomic_DNA"/>
</dbReference>
<protein>
    <recommendedName>
        <fullName evidence="1">SnoaL-like domain-containing protein</fullName>
    </recommendedName>
</protein>
<dbReference type="InterPro" id="IPR032710">
    <property type="entry name" value="NTF2-like_dom_sf"/>
</dbReference>
<dbReference type="OMA" id="GYRYLAW"/>
<dbReference type="GeneID" id="29110883"/>